<dbReference type="InterPro" id="IPR052168">
    <property type="entry name" value="Cytochrome_b561_oxidase"/>
</dbReference>
<evidence type="ECO:0000259" key="14">
    <source>
        <dbReference type="Pfam" id="PF01292"/>
    </source>
</evidence>
<evidence type="ECO:0000256" key="5">
    <source>
        <dbReference type="ARBA" id="ARBA00022617"/>
    </source>
</evidence>
<dbReference type="InterPro" id="IPR016174">
    <property type="entry name" value="Di-haem_cyt_TM"/>
</dbReference>
<evidence type="ECO:0000256" key="7">
    <source>
        <dbReference type="ARBA" id="ARBA00022723"/>
    </source>
</evidence>
<dbReference type="GO" id="GO:0022904">
    <property type="term" value="P:respiratory electron transport chain"/>
    <property type="evidence" value="ECO:0007669"/>
    <property type="project" value="InterPro"/>
</dbReference>
<evidence type="ECO:0000256" key="4">
    <source>
        <dbReference type="ARBA" id="ARBA00022475"/>
    </source>
</evidence>
<evidence type="ECO:0000256" key="12">
    <source>
        <dbReference type="ARBA" id="ARBA00037975"/>
    </source>
</evidence>
<dbReference type="GO" id="GO:0005886">
    <property type="term" value="C:plasma membrane"/>
    <property type="evidence" value="ECO:0007669"/>
    <property type="project" value="UniProtKB-SubCell"/>
</dbReference>
<keyword evidence="8" id="KW-0249">Electron transport</keyword>
<feature type="transmembrane region" description="Helical" evidence="13">
    <location>
        <begin position="126"/>
        <end position="148"/>
    </location>
</feature>
<evidence type="ECO:0000256" key="10">
    <source>
        <dbReference type="ARBA" id="ARBA00023004"/>
    </source>
</evidence>
<dbReference type="RefSeq" id="WP_275569310.1">
    <property type="nucleotide sequence ID" value="NZ_JARGYC010000079.1"/>
</dbReference>
<evidence type="ECO:0000256" key="1">
    <source>
        <dbReference type="ARBA" id="ARBA00001970"/>
    </source>
</evidence>
<keyword evidence="11 13" id="KW-0472">Membrane</keyword>
<keyword evidence="4" id="KW-1003">Cell membrane</keyword>
<feature type="transmembrane region" description="Helical" evidence="13">
    <location>
        <begin position="12"/>
        <end position="29"/>
    </location>
</feature>
<evidence type="ECO:0000256" key="6">
    <source>
        <dbReference type="ARBA" id="ARBA00022692"/>
    </source>
</evidence>
<dbReference type="GO" id="GO:0020037">
    <property type="term" value="F:heme binding"/>
    <property type="evidence" value="ECO:0007669"/>
    <property type="project" value="TreeGrafter"/>
</dbReference>
<dbReference type="PANTHER" id="PTHR30529:SF7">
    <property type="entry name" value="CYTOCHROME B561 BACTERIAL_NI-HYDROGENASE DOMAIN-CONTAINING PROTEIN"/>
    <property type="match status" value="1"/>
</dbReference>
<dbReference type="InterPro" id="IPR011577">
    <property type="entry name" value="Cyt_b561_bac/Ni-Hgenase"/>
</dbReference>
<gene>
    <name evidence="15" type="ORF">P1J78_20795</name>
</gene>
<sequence>MSRPATYSRLQIGLHWAIALLIAGAWFTHEQMEREPGRSEPDGLMIGPMPLHVALGLAVFALLLVRIVHRAMRGVPEPVAGTPPLARRAAEWGHRLLYALMLAAPLAGMARAFGGIEPAGELHEMLATALVLVALAHAAVAVFHQAVLRDGTLSRMTRGRA</sequence>
<feature type="transmembrane region" description="Helical" evidence="13">
    <location>
        <begin position="96"/>
        <end position="114"/>
    </location>
</feature>
<dbReference type="SUPFAM" id="SSF81342">
    <property type="entry name" value="Transmembrane di-heme cytochromes"/>
    <property type="match status" value="1"/>
</dbReference>
<evidence type="ECO:0000256" key="9">
    <source>
        <dbReference type="ARBA" id="ARBA00022989"/>
    </source>
</evidence>
<name>A0AAE3TAE8_9RHOB</name>
<keyword evidence="9 13" id="KW-1133">Transmembrane helix</keyword>
<evidence type="ECO:0000256" key="3">
    <source>
        <dbReference type="ARBA" id="ARBA00022448"/>
    </source>
</evidence>
<comment type="subcellular location">
    <subcellularLocation>
        <location evidence="2">Cell membrane</location>
        <topology evidence="2">Multi-pass membrane protein</topology>
    </subcellularLocation>
</comment>
<comment type="cofactor">
    <cofactor evidence="1">
        <name>heme b</name>
        <dbReference type="ChEBI" id="CHEBI:60344"/>
    </cofactor>
</comment>
<keyword evidence="10" id="KW-0408">Iron</keyword>
<keyword evidence="3" id="KW-0813">Transport</keyword>
<keyword evidence="7" id="KW-0479">Metal-binding</keyword>
<reference evidence="15" key="1">
    <citation type="submission" date="2023-03" db="EMBL/GenBank/DDBJ databases">
        <title>Multiphase analysis and comparison of six strains from genera Psychromarinibacter, Lutimaribacter, and Maritimibacter, including a novel species: Psychromarinibacter sediminicola sp. nov.</title>
        <authorList>
            <person name="Wang Y.-H."/>
            <person name="Ye M.-Q."/>
            <person name="Du Z.-J."/>
        </authorList>
    </citation>
    <scope>NUCLEOTIDE SEQUENCE</scope>
    <source>
        <strain evidence="15">C21-152</strain>
    </source>
</reference>
<dbReference type="PANTHER" id="PTHR30529">
    <property type="entry name" value="CYTOCHROME B561"/>
    <property type="match status" value="1"/>
</dbReference>
<comment type="caution">
    <text evidence="15">The sequence shown here is derived from an EMBL/GenBank/DDBJ whole genome shotgun (WGS) entry which is preliminary data.</text>
</comment>
<protein>
    <submittedName>
        <fullName evidence="15">Cytochrome b/b6 domain-containing protein</fullName>
    </submittedName>
</protein>
<keyword evidence="5" id="KW-0349">Heme</keyword>
<feature type="transmembrane region" description="Helical" evidence="13">
    <location>
        <begin position="49"/>
        <end position="68"/>
    </location>
</feature>
<keyword evidence="6 13" id="KW-0812">Transmembrane</keyword>
<keyword evidence="16" id="KW-1185">Reference proteome</keyword>
<dbReference type="AlphaFoldDB" id="A0AAE3TAE8"/>
<feature type="domain" description="Cytochrome b561 bacterial/Ni-hydrogenase" evidence="14">
    <location>
        <begin position="7"/>
        <end position="159"/>
    </location>
</feature>
<comment type="similarity">
    <text evidence="12">Belongs to the cytochrome b561 family.</text>
</comment>
<evidence type="ECO:0000256" key="13">
    <source>
        <dbReference type="SAM" id="Phobius"/>
    </source>
</evidence>
<dbReference type="Proteomes" id="UP001220964">
    <property type="component" value="Unassembled WGS sequence"/>
</dbReference>
<dbReference type="EMBL" id="JARGYC010000079">
    <property type="protein sequence ID" value="MDF0603187.1"/>
    <property type="molecule type" value="Genomic_DNA"/>
</dbReference>
<dbReference type="Pfam" id="PF01292">
    <property type="entry name" value="Ni_hydr_CYTB"/>
    <property type="match status" value="1"/>
</dbReference>
<evidence type="ECO:0000256" key="2">
    <source>
        <dbReference type="ARBA" id="ARBA00004651"/>
    </source>
</evidence>
<evidence type="ECO:0000313" key="15">
    <source>
        <dbReference type="EMBL" id="MDF0603187.1"/>
    </source>
</evidence>
<evidence type="ECO:0000256" key="11">
    <source>
        <dbReference type="ARBA" id="ARBA00023136"/>
    </source>
</evidence>
<evidence type="ECO:0000313" key="16">
    <source>
        <dbReference type="Proteomes" id="UP001220964"/>
    </source>
</evidence>
<dbReference type="GO" id="GO:0009055">
    <property type="term" value="F:electron transfer activity"/>
    <property type="evidence" value="ECO:0007669"/>
    <property type="project" value="InterPro"/>
</dbReference>
<evidence type="ECO:0000256" key="8">
    <source>
        <dbReference type="ARBA" id="ARBA00022982"/>
    </source>
</evidence>
<proteinExistence type="inferred from homology"/>
<dbReference type="GO" id="GO:0046872">
    <property type="term" value="F:metal ion binding"/>
    <property type="evidence" value="ECO:0007669"/>
    <property type="project" value="UniProtKB-KW"/>
</dbReference>
<accession>A0AAE3TAE8</accession>
<organism evidence="15 16">
    <name type="scientific">Psychromarinibacter sediminicola</name>
    <dbReference type="NCBI Taxonomy" id="3033385"/>
    <lineage>
        <taxon>Bacteria</taxon>
        <taxon>Pseudomonadati</taxon>
        <taxon>Pseudomonadota</taxon>
        <taxon>Alphaproteobacteria</taxon>
        <taxon>Rhodobacterales</taxon>
        <taxon>Paracoccaceae</taxon>
        <taxon>Psychromarinibacter</taxon>
    </lineage>
</organism>